<gene>
    <name evidence="6" type="ORF">CCE30_09895</name>
</gene>
<dbReference type="InterPro" id="IPR002711">
    <property type="entry name" value="HNH"/>
</dbReference>
<evidence type="ECO:0000256" key="4">
    <source>
        <dbReference type="ARBA" id="ARBA00040194"/>
    </source>
</evidence>
<dbReference type="CDD" id="cd00085">
    <property type="entry name" value="HNHc"/>
    <property type="match status" value="1"/>
</dbReference>
<dbReference type="InterPro" id="IPR003615">
    <property type="entry name" value="HNH_nuc"/>
</dbReference>
<comment type="similarity">
    <text evidence="3">Belongs to the HNH nuclease family.</text>
</comment>
<dbReference type="GO" id="GO:0003676">
    <property type="term" value="F:nucleic acid binding"/>
    <property type="evidence" value="ECO:0007669"/>
    <property type="project" value="InterPro"/>
</dbReference>
<keyword evidence="1" id="KW-0540">Nuclease</keyword>
<dbReference type="SMART" id="SM00507">
    <property type="entry name" value="HNHc"/>
    <property type="match status" value="1"/>
</dbReference>
<feature type="domain" description="HNH nuclease" evidence="5">
    <location>
        <begin position="49"/>
        <end position="105"/>
    </location>
</feature>
<dbReference type="GO" id="GO:0004519">
    <property type="term" value="F:endonuclease activity"/>
    <property type="evidence" value="ECO:0007669"/>
    <property type="project" value="InterPro"/>
</dbReference>
<evidence type="ECO:0000256" key="3">
    <source>
        <dbReference type="ARBA" id="ARBA00038412"/>
    </source>
</evidence>
<accession>A0AB33CIW2</accession>
<evidence type="ECO:0000313" key="6">
    <source>
        <dbReference type="EMBL" id="ART99171.1"/>
    </source>
</evidence>
<dbReference type="Gene3D" id="1.10.30.50">
    <property type="match status" value="1"/>
</dbReference>
<evidence type="ECO:0000313" key="7">
    <source>
        <dbReference type="Proteomes" id="UP000195798"/>
    </source>
</evidence>
<dbReference type="PANTHER" id="PTHR41286">
    <property type="entry name" value="HNH NUCLEASE YAJD-RELATED"/>
    <property type="match status" value="1"/>
</dbReference>
<evidence type="ECO:0000259" key="5">
    <source>
        <dbReference type="SMART" id="SM00507"/>
    </source>
</evidence>
<keyword evidence="2" id="KW-0378">Hydrolase</keyword>
<sequence>MKKYFSSFVVVCCYTINHHEQLKKYTYIVNKYRYNTNNNDFYRSQAWRTLRRQALERDKHLCQICLQHNELTFADTVHHIKPIRQNEAEKLNLNNLISVCRKCHNELHREKPMNLKKKKRRLNNYTNLVKRFTNNRETW</sequence>
<protein>
    <recommendedName>
        <fullName evidence="4">Putative HNH nuclease YajD</fullName>
    </recommendedName>
</protein>
<evidence type="ECO:0000256" key="2">
    <source>
        <dbReference type="ARBA" id="ARBA00022801"/>
    </source>
</evidence>
<dbReference type="Proteomes" id="UP000195798">
    <property type="component" value="Chromosome"/>
</dbReference>
<dbReference type="Pfam" id="PF01844">
    <property type="entry name" value="HNH"/>
    <property type="match status" value="1"/>
</dbReference>
<proteinExistence type="inferred from homology"/>
<dbReference type="GO" id="GO:0016787">
    <property type="term" value="F:hydrolase activity"/>
    <property type="evidence" value="ECO:0007669"/>
    <property type="project" value="UniProtKB-KW"/>
</dbReference>
<dbReference type="EMBL" id="CP021427">
    <property type="protein sequence ID" value="ART99171.1"/>
    <property type="molecule type" value="Genomic_DNA"/>
</dbReference>
<dbReference type="AlphaFoldDB" id="A0AB33CIW2"/>
<evidence type="ECO:0000256" key="1">
    <source>
        <dbReference type="ARBA" id="ARBA00022722"/>
    </source>
</evidence>
<dbReference type="GO" id="GO:0005829">
    <property type="term" value="C:cytosol"/>
    <property type="evidence" value="ECO:0007669"/>
    <property type="project" value="TreeGrafter"/>
</dbReference>
<reference evidence="6 7" key="1">
    <citation type="submission" date="2017-05" db="EMBL/GenBank/DDBJ databases">
        <authorList>
            <person name="Oh N.-S."/>
        </authorList>
    </citation>
    <scope>NUCLEOTIDE SEQUENCE [LARGE SCALE GENOMIC DNA]</scope>
    <source>
        <strain evidence="6 7">4M13</strain>
    </source>
</reference>
<dbReference type="PANTHER" id="PTHR41286:SF1">
    <property type="entry name" value="HNH NUCLEASE YAJD-RELATED"/>
    <property type="match status" value="1"/>
</dbReference>
<name>A0AB33CIW2_LACGS</name>
<organism evidence="6 7">
    <name type="scientific">Lactobacillus gasseri</name>
    <dbReference type="NCBI Taxonomy" id="1596"/>
    <lineage>
        <taxon>Bacteria</taxon>
        <taxon>Bacillati</taxon>
        <taxon>Bacillota</taxon>
        <taxon>Bacilli</taxon>
        <taxon>Lactobacillales</taxon>
        <taxon>Lactobacillaceae</taxon>
        <taxon>Lactobacillus</taxon>
    </lineage>
</organism>
<dbReference type="GO" id="GO:0008270">
    <property type="term" value="F:zinc ion binding"/>
    <property type="evidence" value="ECO:0007669"/>
    <property type="project" value="InterPro"/>
</dbReference>